<sequence length="41" mass="4547">MGSNGIATAFRLRASLKLSVLQETSYITDIFYLYCGFSATH</sequence>
<name>I3W2J4_PSESX</name>
<organism evidence="1">
    <name type="scientific">Pseudomonas syringae</name>
    <dbReference type="NCBI Taxonomy" id="317"/>
    <lineage>
        <taxon>Bacteria</taxon>
        <taxon>Pseudomonadati</taxon>
        <taxon>Pseudomonadota</taxon>
        <taxon>Gammaproteobacteria</taxon>
        <taxon>Pseudomonadales</taxon>
        <taxon>Pseudomonadaceae</taxon>
        <taxon>Pseudomonas</taxon>
    </lineage>
</organism>
<geneLocation type="plasmid" evidence="1">
    <name>pPT14-32</name>
</geneLocation>
<reference evidence="1" key="1">
    <citation type="submission" date="2012-01" db="EMBL/GenBank/DDBJ databases">
        <authorList>
            <person name="Summers A.O."/>
            <person name="Wireman J."/>
        </authorList>
    </citation>
    <scope>NUCLEOTIDE SEQUENCE</scope>
    <source>
        <strain evidence="1">PT14</strain>
        <plasmid evidence="1">pPT14-32</plasmid>
    </source>
</reference>
<protein>
    <submittedName>
        <fullName evidence="1">Uncharacterized protein</fullName>
    </submittedName>
</protein>
<keyword evidence="1" id="KW-0614">Plasmid</keyword>
<accession>I3W2J4</accession>
<dbReference type="AlphaFoldDB" id="I3W2J4"/>
<dbReference type="EMBL" id="JQ418536">
    <property type="protein sequence ID" value="AFK89821.1"/>
    <property type="molecule type" value="Genomic_DNA"/>
</dbReference>
<proteinExistence type="predicted"/>
<evidence type="ECO:0000313" key="1">
    <source>
        <dbReference type="EMBL" id="AFK89821.1"/>
    </source>
</evidence>